<reference evidence="4 5" key="1">
    <citation type="submission" date="2022-02" db="EMBL/GenBank/DDBJ databases">
        <title>Uncovering new skin microbiome diversity through culturing and metagenomics.</title>
        <authorList>
            <person name="Conlan S."/>
            <person name="Deming C."/>
            <person name="Nisc Comparative Sequencing Program N."/>
            <person name="Segre J.A."/>
        </authorList>
    </citation>
    <scope>NUCLEOTIDE SEQUENCE [LARGE SCALE GENOMIC DNA]</scope>
    <source>
        <strain evidence="4 5">ACRQV</strain>
    </source>
</reference>
<dbReference type="Gene3D" id="3.40.1090.10">
    <property type="entry name" value="Cytosolic phospholipase A2 catalytic domain"/>
    <property type="match status" value="1"/>
</dbReference>
<keyword evidence="2" id="KW-0378">Hydrolase</keyword>
<protein>
    <submittedName>
        <fullName evidence="4">Patatin family protein</fullName>
    </submittedName>
</protein>
<keyword evidence="5" id="KW-1185">Reference proteome</keyword>
<feature type="domain" description="PNPLA" evidence="3">
    <location>
        <begin position="9"/>
        <end position="180"/>
    </location>
</feature>
<dbReference type="Pfam" id="PF19890">
    <property type="entry name" value="DUF6363"/>
    <property type="match status" value="1"/>
</dbReference>
<name>A0ABS9PTE7_9CORY</name>
<feature type="short sequence motif" description="DGA/G" evidence="2">
    <location>
        <begin position="165"/>
        <end position="167"/>
    </location>
</feature>
<dbReference type="Pfam" id="PF01734">
    <property type="entry name" value="Patatin"/>
    <property type="match status" value="1"/>
</dbReference>
<dbReference type="InterPro" id="IPR016035">
    <property type="entry name" value="Acyl_Trfase/lysoPLipase"/>
</dbReference>
<dbReference type="InterPro" id="IPR037483">
    <property type="entry name" value="YjjU-like"/>
</dbReference>
<feature type="short sequence motif" description="GXSXG" evidence="2">
    <location>
        <begin position="40"/>
        <end position="44"/>
    </location>
</feature>
<accession>A0ABS9PTE7</accession>
<dbReference type="CDD" id="cd07208">
    <property type="entry name" value="Pat_hypo_Ecoli_yjju_like"/>
    <property type="match status" value="1"/>
</dbReference>
<keyword evidence="1 2" id="KW-0443">Lipid metabolism</keyword>
<organism evidence="4 5">
    <name type="scientific">Corynebacterium singulare</name>
    <dbReference type="NCBI Taxonomy" id="161899"/>
    <lineage>
        <taxon>Bacteria</taxon>
        <taxon>Bacillati</taxon>
        <taxon>Actinomycetota</taxon>
        <taxon>Actinomycetes</taxon>
        <taxon>Mycobacteriales</taxon>
        <taxon>Corynebacteriaceae</taxon>
        <taxon>Corynebacterium</taxon>
    </lineage>
</organism>
<feature type="active site" description="Nucleophile" evidence="2">
    <location>
        <position position="42"/>
    </location>
</feature>
<dbReference type="PROSITE" id="PS51635">
    <property type="entry name" value="PNPLA"/>
    <property type="match status" value="1"/>
</dbReference>
<proteinExistence type="predicted"/>
<comment type="caution">
    <text evidence="2">Lacks conserved residue(s) required for the propagation of feature annotation.</text>
</comment>
<gene>
    <name evidence="4" type="ORF">MHK08_05855</name>
</gene>
<dbReference type="SUPFAM" id="SSF52151">
    <property type="entry name" value="FabD/lysophospholipase-like"/>
    <property type="match status" value="1"/>
</dbReference>
<keyword evidence="2" id="KW-0442">Lipid degradation</keyword>
<dbReference type="EMBL" id="JAKRDF010000005">
    <property type="protein sequence ID" value="MCG7275991.1"/>
    <property type="molecule type" value="Genomic_DNA"/>
</dbReference>
<dbReference type="RefSeq" id="WP_239179932.1">
    <property type="nucleotide sequence ID" value="NZ_JAKRDF010000005.1"/>
</dbReference>
<comment type="caution">
    <text evidence="4">The sequence shown here is derived from an EMBL/GenBank/DDBJ whole genome shotgun (WGS) entry which is preliminary data.</text>
</comment>
<sequence>MIDAKDTALVIEGGGMRNSYTAACIVKLLQEEVEFGWVGGVSAGSSHTVNFLSRDVWRSEESFVDFAKNPSFGGLGSLLRGSGYFNAEFIYEKAADQDMPFDWEAFQANPAQMCIAAARADTGESVYWGREDIDTQEDLMVRVRASSTLPLIMPMRVIDGAPYVDGAMGESGGILIEQAEKAGFKKFLFLGSKPRGYVRPKVARPTALRRVFRKYPAVAEAMITRPPKYNASKDRLLELEKEGRAHLFFPEDMQVSSTEHDVAKLRANFDAGRTQTYSEWPAWREFLTT</sequence>
<evidence type="ECO:0000313" key="5">
    <source>
        <dbReference type="Proteomes" id="UP001521911"/>
    </source>
</evidence>
<evidence type="ECO:0000259" key="3">
    <source>
        <dbReference type="PROSITE" id="PS51635"/>
    </source>
</evidence>
<evidence type="ECO:0000256" key="2">
    <source>
        <dbReference type="PROSITE-ProRule" id="PRU01161"/>
    </source>
</evidence>
<feature type="active site" description="Proton acceptor" evidence="2">
    <location>
        <position position="165"/>
    </location>
</feature>
<evidence type="ECO:0000313" key="4">
    <source>
        <dbReference type="EMBL" id="MCG7275991.1"/>
    </source>
</evidence>
<dbReference type="InterPro" id="IPR045943">
    <property type="entry name" value="DUF6363"/>
</dbReference>
<dbReference type="InterPro" id="IPR002641">
    <property type="entry name" value="PNPLA_dom"/>
</dbReference>
<evidence type="ECO:0000256" key="1">
    <source>
        <dbReference type="ARBA" id="ARBA00023098"/>
    </source>
</evidence>
<dbReference type="Proteomes" id="UP001521911">
    <property type="component" value="Unassembled WGS sequence"/>
</dbReference>